<keyword evidence="7" id="KW-1185">Reference proteome</keyword>
<evidence type="ECO:0000256" key="3">
    <source>
        <dbReference type="ARBA" id="ARBA00022989"/>
    </source>
</evidence>
<protein>
    <recommendedName>
        <fullName evidence="8">Amino acid transporter</fullName>
    </recommendedName>
</protein>
<feature type="transmembrane region" description="Helical" evidence="5">
    <location>
        <begin position="21"/>
        <end position="42"/>
    </location>
</feature>
<dbReference type="Pfam" id="PF13520">
    <property type="entry name" value="AA_permease_2"/>
    <property type="match status" value="1"/>
</dbReference>
<evidence type="ECO:0008006" key="8">
    <source>
        <dbReference type="Google" id="ProtNLM"/>
    </source>
</evidence>
<evidence type="ECO:0000313" key="7">
    <source>
        <dbReference type="Proteomes" id="UP001159363"/>
    </source>
</evidence>
<dbReference type="InterPro" id="IPR050598">
    <property type="entry name" value="AminoAcid_Transporter"/>
</dbReference>
<feature type="transmembrane region" description="Helical" evidence="5">
    <location>
        <begin position="54"/>
        <end position="76"/>
    </location>
</feature>
<evidence type="ECO:0000313" key="6">
    <source>
        <dbReference type="EMBL" id="KAJ8867500.1"/>
    </source>
</evidence>
<comment type="caution">
    <text evidence="6">The sequence shown here is derived from an EMBL/GenBank/DDBJ whole genome shotgun (WGS) entry which is preliminary data.</text>
</comment>
<keyword evidence="2 5" id="KW-0812">Transmembrane</keyword>
<keyword evidence="3 5" id="KW-1133">Transmembrane helix</keyword>
<evidence type="ECO:0000256" key="5">
    <source>
        <dbReference type="SAM" id="Phobius"/>
    </source>
</evidence>
<gene>
    <name evidence="6" type="ORF">PR048_031302</name>
</gene>
<evidence type="ECO:0000256" key="4">
    <source>
        <dbReference type="ARBA" id="ARBA00023136"/>
    </source>
</evidence>
<dbReference type="PANTHER" id="PTHR11785:SF240">
    <property type="entry name" value="LD25378P"/>
    <property type="match status" value="1"/>
</dbReference>
<dbReference type="InterPro" id="IPR002293">
    <property type="entry name" value="AA/rel_permease1"/>
</dbReference>
<comment type="subcellular location">
    <subcellularLocation>
        <location evidence="1">Membrane</location>
        <topology evidence="1">Multi-pass membrane protein</topology>
    </subcellularLocation>
</comment>
<name>A0ABQ9G4V5_9NEOP</name>
<dbReference type="Gene3D" id="1.20.1740.10">
    <property type="entry name" value="Amino acid/polyamine transporter I"/>
    <property type="match status" value="1"/>
</dbReference>
<proteinExistence type="predicted"/>
<evidence type="ECO:0000256" key="1">
    <source>
        <dbReference type="ARBA" id="ARBA00004141"/>
    </source>
</evidence>
<keyword evidence="4 5" id="KW-0472">Membrane</keyword>
<dbReference type="EMBL" id="JARBHB010000015">
    <property type="protein sequence ID" value="KAJ8867500.1"/>
    <property type="molecule type" value="Genomic_DNA"/>
</dbReference>
<dbReference type="PANTHER" id="PTHR11785">
    <property type="entry name" value="AMINO ACID TRANSPORTER"/>
    <property type="match status" value="1"/>
</dbReference>
<organism evidence="6 7">
    <name type="scientific">Dryococelus australis</name>
    <dbReference type="NCBI Taxonomy" id="614101"/>
    <lineage>
        <taxon>Eukaryota</taxon>
        <taxon>Metazoa</taxon>
        <taxon>Ecdysozoa</taxon>
        <taxon>Arthropoda</taxon>
        <taxon>Hexapoda</taxon>
        <taxon>Insecta</taxon>
        <taxon>Pterygota</taxon>
        <taxon>Neoptera</taxon>
        <taxon>Polyneoptera</taxon>
        <taxon>Phasmatodea</taxon>
        <taxon>Verophasmatodea</taxon>
        <taxon>Anareolatae</taxon>
        <taxon>Phasmatidae</taxon>
        <taxon>Eurycanthinae</taxon>
        <taxon>Dryococelus</taxon>
    </lineage>
</organism>
<sequence length="86" mass="8707">MAEERRRPSGAPGDGVALKKNLGLLDGVAIIVGVIVGSGIFVSPKGVLMSSGSVGLALVVWVLSGLLSMVGALCYAELGETRPQNT</sequence>
<reference evidence="6 7" key="1">
    <citation type="submission" date="2023-02" db="EMBL/GenBank/DDBJ databases">
        <title>LHISI_Scaffold_Assembly.</title>
        <authorList>
            <person name="Stuart O.P."/>
            <person name="Cleave R."/>
            <person name="Magrath M.J.L."/>
            <person name="Mikheyev A.S."/>
        </authorList>
    </citation>
    <scope>NUCLEOTIDE SEQUENCE [LARGE SCALE GENOMIC DNA]</scope>
    <source>
        <strain evidence="6">Daus_M_001</strain>
        <tissue evidence="6">Leg muscle</tissue>
    </source>
</reference>
<accession>A0ABQ9G4V5</accession>
<dbReference type="Proteomes" id="UP001159363">
    <property type="component" value="Chromosome 14"/>
</dbReference>
<evidence type="ECO:0000256" key="2">
    <source>
        <dbReference type="ARBA" id="ARBA00022692"/>
    </source>
</evidence>